<gene>
    <name evidence="1" type="ORF">LPLAT_LOCUS6116</name>
</gene>
<dbReference type="EMBL" id="OZ034825">
    <property type="protein sequence ID" value="CAL1680025.1"/>
    <property type="molecule type" value="Genomic_DNA"/>
</dbReference>
<dbReference type="Proteomes" id="UP001497644">
    <property type="component" value="Chromosome 2"/>
</dbReference>
<dbReference type="AlphaFoldDB" id="A0AAV2NJT2"/>
<organism evidence="1 2">
    <name type="scientific">Lasius platythorax</name>
    <dbReference type="NCBI Taxonomy" id="488582"/>
    <lineage>
        <taxon>Eukaryota</taxon>
        <taxon>Metazoa</taxon>
        <taxon>Ecdysozoa</taxon>
        <taxon>Arthropoda</taxon>
        <taxon>Hexapoda</taxon>
        <taxon>Insecta</taxon>
        <taxon>Pterygota</taxon>
        <taxon>Neoptera</taxon>
        <taxon>Endopterygota</taxon>
        <taxon>Hymenoptera</taxon>
        <taxon>Apocrita</taxon>
        <taxon>Aculeata</taxon>
        <taxon>Formicoidea</taxon>
        <taxon>Formicidae</taxon>
        <taxon>Formicinae</taxon>
        <taxon>Lasius</taxon>
        <taxon>Lasius</taxon>
    </lineage>
</organism>
<evidence type="ECO:0000313" key="1">
    <source>
        <dbReference type="EMBL" id="CAL1680025.1"/>
    </source>
</evidence>
<name>A0AAV2NJT2_9HYME</name>
<evidence type="ECO:0008006" key="3">
    <source>
        <dbReference type="Google" id="ProtNLM"/>
    </source>
</evidence>
<evidence type="ECO:0000313" key="2">
    <source>
        <dbReference type="Proteomes" id="UP001497644"/>
    </source>
</evidence>
<accession>A0AAV2NJT2</accession>
<protein>
    <recommendedName>
        <fullName evidence="3">Secreted protein</fullName>
    </recommendedName>
</protein>
<proteinExistence type="predicted"/>
<sequence>MRKLYLLIVRVRKSCRRSRTFVRFVRASAIPLTRLISSRECCLARSQQRSARPSTSLLILLLEKVYHVDLLITMPGPDVGHYVGRLLAAEFAIGTLETGWLVALVLVMPGHVALNGEATAASGTAEGLVIGAFRMVDVPHAVLRIIIRHRHGRAVLTKVSVIVLDFKALARLEREVQVQQRGRRVET</sequence>
<keyword evidence="2" id="KW-1185">Reference proteome</keyword>
<reference evidence="1" key="1">
    <citation type="submission" date="2024-04" db="EMBL/GenBank/DDBJ databases">
        <authorList>
            <consortium name="Molecular Ecology Group"/>
        </authorList>
    </citation>
    <scope>NUCLEOTIDE SEQUENCE</scope>
</reference>